<comment type="caution">
    <text evidence="2">The sequence shown here is derived from an EMBL/GenBank/DDBJ whole genome shotgun (WGS) entry which is preliminary data.</text>
</comment>
<dbReference type="Pfam" id="PF10719">
    <property type="entry name" value="ComFB"/>
    <property type="match status" value="1"/>
</dbReference>
<protein>
    <submittedName>
        <fullName evidence="2">Late competence development protein ComFB</fullName>
    </submittedName>
</protein>
<name>A0A6N8I3S2_9FIRM</name>
<dbReference type="InterPro" id="IPR019657">
    <property type="entry name" value="ComFB"/>
</dbReference>
<sequence>MPRSKKEIDKELMYKKLMPSQSKQQNPAEEGGPVNEAAAALQSDFSAPPEREPAARREPEPHKVSVPSLDSRRTEVVNVMEEVVLEKLDSVLARFQCCRCDRCKKDIVALALNKLPPKYRVVSDGQITPDLDAQTNAQVVTAMIQAVIKVRAKPRH</sequence>
<feature type="region of interest" description="Disordered" evidence="1">
    <location>
        <begin position="1"/>
        <end position="72"/>
    </location>
</feature>
<dbReference type="OrthoDB" id="5616024at2"/>
<organism evidence="2 3">
    <name type="scientific">Caproicibacter fermentans</name>
    <dbReference type="NCBI Taxonomy" id="2576756"/>
    <lineage>
        <taxon>Bacteria</taxon>
        <taxon>Bacillati</taxon>
        <taxon>Bacillota</taxon>
        <taxon>Clostridia</taxon>
        <taxon>Eubacteriales</taxon>
        <taxon>Acutalibacteraceae</taxon>
        <taxon>Caproicibacter</taxon>
    </lineage>
</organism>
<dbReference type="Proteomes" id="UP000469440">
    <property type="component" value="Unassembled WGS sequence"/>
</dbReference>
<dbReference type="RefSeq" id="WP_066646675.1">
    <property type="nucleotide sequence ID" value="NZ_VWXL01000084.1"/>
</dbReference>
<keyword evidence="3" id="KW-1185">Reference proteome</keyword>
<dbReference type="EMBL" id="VWXL01000084">
    <property type="protein sequence ID" value="MVB12240.1"/>
    <property type="molecule type" value="Genomic_DNA"/>
</dbReference>
<feature type="compositionally biased region" description="Basic and acidic residues" evidence="1">
    <location>
        <begin position="49"/>
        <end position="63"/>
    </location>
</feature>
<evidence type="ECO:0000313" key="3">
    <source>
        <dbReference type="Proteomes" id="UP000469440"/>
    </source>
</evidence>
<gene>
    <name evidence="2" type="ORF">CAFE_29720</name>
</gene>
<feature type="compositionally biased region" description="Basic and acidic residues" evidence="1">
    <location>
        <begin position="1"/>
        <end position="14"/>
    </location>
</feature>
<evidence type="ECO:0000256" key="1">
    <source>
        <dbReference type="SAM" id="MobiDB-lite"/>
    </source>
</evidence>
<accession>A0A6N8I3S2</accession>
<dbReference type="AlphaFoldDB" id="A0A6N8I3S2"/>
<proteinExistence type="predicted"/>
<evidence type="ECO:0000313" key="2">
    <source>
        <dbReference type="EMBL" id="MVB12240.1"/>
    </source>
</evidence>
<reference evidence="2 3" key="1">
    <citation type="submission" date="2019-09" db="EMBL/GenBank/DDBJ databases">
        <title>Genome sequence of Clostridium sp. EA1.</title>
        <authorList>
            <person name="Poehlein A."/>
            <person name="Bengelsdorf F.R."/>
            <person name="Daniel R."/>
        </authorList>
    </citation>
    <scope>NUCLEOTIDE SEQUENCE [LARGE SCALE GENOMIC DNA]</scope>
    <source>
        <strain evidence="2 3">EA1</strain>
    </source>
</reference>